<feature type="region of interest" description="Disordered" evidence="1">
    <location>
        <begin position="37"/>
        <end position="59"/>
    </location>
</feature>
<feature type="compositionally biased region" description="Acidic residues" evidence="1">
    <location>
        <begin position="38"/>
        <end position="56"/>
    </location>
</feature>
<evidence type="ECO:0000313" key="2">
    <source>
        <dbReference type="EMBL" id="KAK6639987.1"/>
    </source>
</evidence>
<evidence type="ECO:0000256" key="1">
    <source>
        <dbReference type="SAM" id="MobiDB-lite"/>
    </source>
</evidence>
<accession>A0AAN8PNU4</accession>
<proteinExistence type="predicted"/>
<protein>
    <submittedName>
        <fullName evidence="2">Uncharacterized protein</fullName>
    </submittedName>
</protein>
<gene>
    <name evidence="2" type="ORF">RUM43_008264</name>
</gene>
<sequence length="358" mass="40651">MIIGVLKQITLKYGACTKAIVFTFYLFRTTVSEVDDYKSEDDDEEEDLQNEDEEGEETKYRRICSKGLPSIFDIEESNRTSFGHALSPISSIRFGSEITQKNSEKSRDTKRRTTATTTTTTRIVKTGKTKKAEIDFCQGFEKFVSKIEEEAAGKILEMIPEKGILETAIESLRSLEISRRRNNFQTGRKQSCFLPKSSTYQQKEPKQFVDFLFGRTPASEEVAVDLPKDDFLTGYELIVRNSQPPLGNQFKIEDRSPEIREPMIPADASEDANLLAGFLDLSPANDRIDILPDMTTMDFQTFHLDNESQFLSSSTSTSDAGNKVLELLFASDKPTQGDLSKKFGFNTPPMHFYRRNMF</sequence>
<dbReference type="Proteomes" id="UP001372834">
    <property type="component" value="Unassembled WGS sequence"/>
</dbReference>
<feature type="region of interest" description="Disordered" evidence="1">
    <location>
        <begin position="97"/>
        <end position="120"/>
    </location>
</feature>
<dbReference type="AlphaFoldDB" id="A0AAN8PNU4"/>
<dbReference type="EMBL" id="JAWJWE010000003">
    <property type="protein sequence ID" value="KAK6639987.1"/>
    <property type="molecule type" value="Genomic_DNA"/>
</dbReference>
<reference evidence="2 3" key="1">
    <citation type="submission" date="2023-10" db="EMBL/GenBank/DDBJ databases">
        <title>Genomes of two closely related lineages of the louse Polyplax serrata with different host specificities.</title>
        <authorList>
            <person name="Martinu J."/>
            <person name="Tarabai H."/>
            <person name="Stefka J."/>
            <person name="Hypsa V."/>
        </authorList>
    </citation>
    <scope>NUCLEOTIDE SEQUENCE [LARGE SCALE GENOMIC DNA]</scope>
    <source>
        <strain evidence="2">HR10_N</strain>
    </source>
</reference>
<evidence type="ECO:0000313" key="3">
    <source>
        <dbReference type="Proteomes" id="UP001372834"/>
    </source>
</evidence>
<comment type="caution">
    <text evidence="2">The sequence shown here is derived from an EMBL/GenBank/DDBJ whole genome shotgun (WGS) entry which is preliminary data.</text>
</comment>
<organism evidence="2 3">
    <name type="scientific">Polyplax serrata</name>
    <name type="common">Common mouse louse</name>
    <dbReference type="NCBI Taxonomy" id="468196"/>
    <lineage>
        <taxon>Eukaryota</taxon>
        <taxon>Metazoa</taxon>
        <taxon>Ecdysozoa</taxon>
        <taxon>Arthropoda</taxon>
        <taxon>Hexapoda</taxon>
        <taxon>Insecta</taxon>
        <taxon>Pterygota</taxon>
        <taxon>Neoptera</taxon>
        <taxon>Paraneoptera</taxon>
        <taxon>Psocodea</taxon>
        <taxon>Troctomorpha</taxon>
        <taxon>Phthiraptera</taxon>
        <taxon>Anoplura</taxon>
        <taxon>Polyplacidae</taxon>
        <taxon>Polyplax</taxon>
    </lineage>
</organism>
<name>A0AAN8PNU4_POLSC</name>